<dbReference type="Gene3D" id="2.30.110.10">
    <property type="entry name" value="Electron Transport, Fmn-binding Protein, Chain A"/>
    <property type="match status" value="1"/>
</dbReference>
<keyword evidence="3" id="KW-1185">Reference proteome</keyword>
<reference evidence="2 3" key="1">
    <citation type="journal article" date="2016" name="Int. J. Syst. Evol. Microbiol.">
        <title>Panacibacter ginsenosidivorans gen. nov., sp. nov., with ginsenoside converting activity isolated from soil of a ginseng field.</title>
        <authorList>
            <person name="Siddiqi M.Z."/>
            <person name="Muhammad Shafi S."/>
            <person name="Choi K.D."/>
            <person name="Im W.T."/>
        </authorList>
    </citation>
    <scope>NUCLEOTIDE SEQUENCE [LARGE SCALE GENOMIC DNA]</scope>
    <source>
        <strain evidence="2 3">Gsoil1550</strain>
    </source>
</reference>
<evidence type="ECO:0000259" key="1">
    <source>
        <dbReference type="Pfam" id="PF01243"/>
    </source>
</evidence>
<dbReference type="Pfam" id="PF01243">
    <property type="entry name" value="PNPOx_N"/>
    <property type="match status" value="1"/>
</dbReference>
<evidence type="ECO:0000313" key="3">
    <source>
        <dbReference type="Proteomes" id="UP000321533"/>
    </source>
</evidence>
<sequence length="154" mass="17449">MGILTEQIREFVNKQKLGFIATVCPDGTPNLSPKGTTIAWDNEHIVFADIHSPGTITNLLSNPAIEINVVDIFTRKGYRFKGIATVFSRGRFFDEVIAYYRVAGSKHVIKHIVSVNVHRVHEITSPAYDTGLSEEEVKQRWTTYWSETLQVPMK</sequence>
<dbReference type="PANTHER" id="PTHR40660:SF1">
    <property type="entry name" value="5'-PHOSPHATE OXIDASE PUTATIVE DOMAIN-CONTAINING PROTEIN-RELATED"/>
    <property type="match status" value="1"/>
</dbReference>
<dbReference type="EMBL" id="CP042435">
    <property type="protein sequence ID" value="QEC68718.1"/>
    <property type="molecule type" value="Genomic_DNA"/>
</dbReference>
<dbReference type="Proteomes" id="UP000321533">
    <property type="component" value="Chromosome"/>
</dbReference>
<dbReference type="OrthoDB" id="7867371at2"/>
<dbReference type="InterPro" id="IPR012349">
    <property type="entry name" value="Split_barrel_FMN-bd"/>
</dbReference>
<protein>
    <submittedName>
        <fullName evidence="2">Pyridoxamine 5'-phosphate oxidase family protein</fullName>
    </submittedName>
</protein>
<evidence type="ECO:0000313" key="2">
    <source>
        <dbReference type="EMBL" id="QEC68718.1"/>
    </source>
</evidence>
<dbReference type="PANTHER" id="PTHR40660">
    <property type="entry name" value="5'-PHOSPHATE OXIDASE PUTATIVE DOMAIN-CONTAINING PROTEIN-RELATED"/>
    <property type="match status" value="1"/>
</dbReference>
<dbReference type="RefSeq" id="WP_147191022.1">
    <property type="nucleotide sequence ID" value="NZ_CP042435.1"/>
</dbReference>
<accession>A0A5B8VEK9</accession>
<dbReference type="InterPro" id="IPR011576">
    <property type="entry name" value="Pyridox_Oxase_N"/>
</dbReference>
<dbReference type="SUPFAM" id="SSF50475">
    <property type="entry name" value="FMN-binding split barrel"/>
    <property type="match status" value="1"/>
</dbReference>
<feature type="domain" description="Pyridoxamine 5'-phosphate oxidase N-terminal" evidence="1">
    <location>
        <begin position="4"/>
        <end position="104"/>
    </location>
</feature>
<dbReference type="AlphaFoldDB" id="A0A5B8VEK9"/>
<name>A0A5B8VEK9_9BACT</name>
<proteinExistence type="predicted"/>
<gene>
    <name evidence="2" type="ORF">FRZ67_15915</name>
</gene>
<dbReference type="KEGG" id="pgin:FRZ67_15915"/>
<organism evidence="2 3">
    <name type="scientific">Panacibacter ginsenosidivorans</name>
    <dbReference type="NCBI Taxonomy" id="1813871"/>
    <lineage>
        <taxon>Bacteria</taxon>
        <taxon>Pseudomonadati</taxon>
        <taxon>Bacteroidota</taxon>
        <taxon>Chitinophagia</taxon>
        <taxon>Chitinophagales</taxon>
        <taxon>Chitinophagaceae</taxon>
        <taxon>Panacibacter</taxon>
    </lineage>
</organism>